<evidence type="ECO:0000259" key="2">
    <source>
        <dbReference type="PROSITE" id="PS50076"/>
    </source>
</evidence>
<dbReference type="Pfam" id="PF00226">
    <property type="entry name" value="DnaJ"/>
    <property type="match status" value="1"/>
</dbReference>
<dbReference type="SUPFAM" id="SSF46565">
    <property type="entry name" value="Chaperone J-domain"/>
    <property type="match status" value="1"/>
</dbReference>
<evidence type="ECO:0000256" key="1">
    <source>
        <dbReference type="SAM" id="MobiDB-lite"/>
    </source>
</evidence>
<dbReference type="SMART" id="SM00271">
    <property type="entry name" value="DnaJ"/>
    <property type="match status" value="1"/>
</dbReference>
<dbReference type="InterPro" id="IPR018253">
    <property type="entry name" value="DnaJ_domain_CS"/>
</dbReference>
<dbReference type="Gene3D" id="1.10.287.110">
    <property type="entry name" value="DnaJ domain"/>
    <property type="match status" value="1"/>
</dbReference>
<accession>A0A226E518</accession>
<dbReference type="InterPro" id="IPR036869">
    <property type="entry name" value="J_dom_sf"/>
</dbReference>
<name>A0A226E518_FOLCA</name>
<dbReference type="STRING" id="158441.A0A226E518"/>
<dbReference type="PRINTS" id="PR00625">
    <property type="entry name" value="JDOMAIN"/>
</dbReference>
<feature type="region of interest" description="Disordered" evidence="1">
    <location>
        <begin position="118"/>
        <end position="139"/>
    </location>
</feature>
<dbReference type="OrthoDB" id="291007at2759"/>
<comment type="caution">
    <text evidence="3">The sequence shown here is derived from an EMBL/GenBank/DDBJ whole genome shotgun (WGS) entry which is preliminary data.</text>
</comment>
<gene>
    <name evidence="3" type="ORF">Fcan01_12764</name>
</gene>
<dbReference type="InterPro" id="IPR053025">
    <property type="entry name" value="Mito_ATP_Synthase-Asso"/>
</dbReference>
<dbReference type="PANTHER" id="PTHR44873">
    <property type="entry name" value="DNAJ HOMOLOG SUBFAMILY C MEMBER 30, MITOCHONDRIAL"/>
    <property type="match status" value="1"/>
</dbReference>
<dbReference type="PROSITE" id="PS50076">
    <property type="entry name" value="DNAJ_2"/>
    <property type="match status" value="1"/>
</dbReference>
<sequence>MFRFTPIRLPLGLKDHLVKRKIHRKNSYYDLLGVTPRASQADIKKAFYELSMKCHPDKTKGDDTKFREISTAYEVLGNLKLRKMYDKGYLPVGTSGSTYQNIRDDPTREPVTDFGEHFRQERSERKQGQPPPSGRSAAYDYDEWTRMHYSDTFTRSRSRIHEYQWIEYQKRKAAQEQQDPVIRMFAAITLIVLCSIMFNLAEDYDNPRSPPRTSND</sequence>
<dbReference type="Proteomes" id="UP000198287">
    <property type="component" value="Unassembled WGS sequence"/>
</dbReference>
<evidence type="ECO:0000313" key="4">
    <source>
        <dbReference type="Proteomes" id="UP000198287"/>
    </source>
</evidence>
<feature type="domain" description="J" evidence="2">
    <location>
        <begin position="27"/>
        <end position="89"/>
    </location>
</feature>
<dbReference type="OMA" id="HEYQWIE"/>
<dbReference type="PANTHER" id="PTHR44873:SF1">
    <property type="entry name" value="DNAJ HOMOLOG SUBFAMILY C MEMBER 30, MITOCHONDRIAL"/>
    <property type="match status" value="1"/>
</dbReference>
<dbReference type="PROSITE" id="PS00636">
    <property type="entry name" value="DNAJ_1"/>
    <property type="match status" value="1"/>
</dbReference>
<organism evidence="3 4">
    <name type="scientific">Folsomia candida</name>
    <name type="common">Springtail</name>
    <dbReference type="NCBI Taxonomy" id="158441"/>
    <lineage>
        <taxon>Eukaryota</taxon>
        <taxon>Metazoa</taxon>
        <taxon>Ecdysozoa</taxon>
        <taxon>Arthropoda</taxon>
        <taxon>Hexapoda</taxon>
        <taxon>Collembola</taxon>
        <taxon>Entomobryomorpha</taxon>
        <taxon>Isotomoidea</taxon>
        <taxon>Isotomidae</taxon>
        <taxon>Proisotominae</taxon>
        <taxon>Folsomia</taxon>
    </lineage>
</organism>
<keyword evidence="4" id="KW-1185">Reference proteome</keyword>
<evidence type="ECO:0000313" key="3">
    <source>
        <dbReference type="EMBL" id="OXA52805.1"/>
    </source>
</evidence>
<dbReference type="CDD" id="cd06257">
    <property type="entry name" value="DnaJ"/>
    <property type="match status" value="1"/>
</dbReference>
<dbReference type="InterPro" id="IPR001623">
    <property type="entry name" value="DnaJ_domain"/>
</dbReference>
<proteinExistence type="predicted"/>
<dbReference type="EMBL" id="LNIX01000006">
    <property type="protein sequence ID" value="OXA52805.1"/>
    <property type="molecule type" value="Genomic_DNA"/>
</dbReference>
<feature type="compositionally biased region" description="Basic and acidic residues" evidence="1">
    <location>
        <begin position="118"/>
        <end position="127"/>
    </location>
</feature>
<protein>
    <submittedName>
        <fullName evidence="3">DnaJ subfamily A member 1</fullName>
    </submittedName>
</protein>
<dbReference type="AlphaFoldDB" id="A0A226E518"/>
<reference evidence="3 4" key="1">
    <citation type="submission" date="2015-12" db="EMBL/GenBank/DDBJ databases">
        <title>The genome of Folsomia candida.</title>
        <authorList>
            <person name="Faddeeva A."/>
            <person name="Derks M.F."/>
            <person name="Anvar Y."/>
            <person name="Smit S."/>
            <person name="Van Straalen N."/>
            <person name="Roelofs D."/>
        </authorList>
    </citation>
    <scope>NUCLEOTIDE SEQUENCE [LARGE SCALE GENOMIC DNA]</scope>
    <source>
        <strain evidence="3 4">VU population</strain>
        <tissue evidence="3">Whole body</tissue>
    </source>
</reference>